<evidence type="ECO:0000256" key="1">
    <source>
        <dbReference type="ARBA" id="ARBA00001946"/>
    </source>
</evidence>
<dbReference type="GO" id="GO:0003677">
    <property type="term" value="F:DNA binding"/>
    <property type="evidence" value="ECO:0007669"/>
    <property type="project" value="UniProtKB-KW"/>
</dbReference>
<evidence type="ECO:0000313" key="13">
    <source>
        <dbReference type="Proteomes" id="UP001153678"/>
    </source>
</evidence>
<keyword evidence="5" id="KW-0548">Nucleotidyltransferase</keyword>
<evidence type="ECO:0000259" key="11">
    <source>
        <dbReference type="Pfam" id="PF07282"/>
    </source>
</evidence>
<dbReference type="InterPro" id="IPR043519">
    <property type="entry name" value="NT_sf"/>
</dbReference>
<evidence type="ECO:0000256" key="6">
    <source>
        <dbReference type="ARBA" id="ARBA00022723"/>
    </source>
</evidence>
<sequence length="322" mass="36362">MKDRNHKLSRKLVNRNDLVVFEKLESSKMASKENKKVVKETDLGNKEVFECPNCDNVLDRDVNASKNILFKGLKKLGVVHQDGRRPNEVITKTVSIEEDAKRRDFTINALYYDPIGVCRCLTIPENVRLDHECGIAVGNPYERFKEDKLRMIRALNKLGLLSRFLPELSNQNGIQLESAEEVIEVLPQNTPTLIKIMAMLGTFEKDKVLEITQRFAIDPSGTGTTGIFLVIVENGVVVSYEFKDKPTIILYENTTYVYGRQQQGTVGLCKLIGSIYGMKNTFSFVEQIGDIPVSNVKSFRDKIQTGTEDIDGLLFQEGRGYG</sequence>
<dbReference type="InterPro" id="IPR050264">
    <property type="entry name" value="Bact_CCA-adding_enz_type3_sf"/>
</dbReference>
<comment type="caution">
    <text evidence="12">The sequence shown here is derived from an EMBL/GenBank/DDBJ whole genome shotgun (WGS) entry which is preliminary data.</text>
</comment>
<protein>
    <submittedName>
        <fullName evidence="12">8032_t:CDS:1</fullName>
    </submittedName>
</protein>
<dbReference type="AlphaFoldDB" id="A0A9W4SKA6"/>
<dbReference type="GO" id="GO:0001680">
    <property type="term" value="P:tRNA 3'-terminal CCA addition"/>
    <property type="evidence" value="ECO:0007669"/>
    <property type="project" value="UniProtKB-ARBA"/>
</dbReference>
<evidence type="ECO:0000256" key="9">
    <source>
        <dbReference type="RuleBase" id="RU003953"/>
    </source>
</evidence>
<gene>
    <name evidence="12" type="ORF">FWILDA_LOCUS5469</name>
</gene>
<evidence type="ECO:0000256" key="8">
    <source>
        <dbReference type="ARBA" id="ARBA00023125"/>
    </source>
</evidence>
<dbReference type="PANTHER" id="PTHR46173:SF1">
    <property type="entry name" value="CCA TRNA NUCLEOTIDYLTRANSFERASE 1, MITOCHONDRIAL"/>
    <property type="match status" value="1"/>
</dbReference>
<evidence type="ECO:0000256" key="4">
    <source>
        <dbReference type="ARBA" id="ARBA00022694"/>
    </source>
</evidence>
<dbReference type="GO" id="GO:0016779">
    <property type="term" value="F:nucleotidyltransferase activity"/>
    <property type="evidence" value="ECO:0007669"/>
    <property type="project" value="UniProtKB-KW"/>
</dbReference>
<evidence type="ECO:0000256" key="3">
    <source>
        <dbReference type="ARBA" id="ARBA00022679"/>
    </source>
</evidence>
<keyword evidence="3 9" id="KW-0808">Transferase</keyword>
<keyword evidence="13" id="KW-1185">Reference proteome</keyword>
<evidence type="ECO:0000256" key="7">
    <source>
        <dbReference type="ARBA" id="ARBA00022842"/>
    </source>
</evidence>
<keyword evidence="6" id="KW-0479">Metal-binding</keyword>
<keyword evidence="7" id="KW-0460">Magnesium</keyword>
<reference evidence="12" key="1">
    <citation type="submission" date="2022-08" db="EMBL/GenBank/DDBJ databases">
        <authorList>
            <person name="Kallberg Y."/>
            <person name="Tangrot J."/>
            <person name="Rosling A."/>
        </authorList>
    </citation>
    <scope>NUCLEOTIDE SEQUENCE</scope>
    <source>
        <strain evidence="12">Wild A</strain>
    </source>
</reference>
<comment type="cofactor">
    <cofactor evidence="1">
        <name>Mg(2+)</name>
        <dbReference type="ChEBI" id="CHEBI:18420"/>
    </cofactor>
</comment>
<evidence type="ECO:0000259" key="10">
    <source>
        <dbReference type="Pfam" id="PF01743"/>
    </source>
</evidence>
<feature type="domain" description="Cas12f1-like TNB" evidence="11">
    <location>
        <begin position="25"/>
        <end position="68"/>
    </location>
</feature>
<organism evidence="12 13">
    <name type="scientific">Funneliformis geosporum</name>
    <dbReference type="NCBI Taxonomy" id="1117311"/>
    <lineage>
        <taxon>Eukaryota</taxon>
        <taxon>Fungi</taxon>
        <taxon>Fungi incertae sedis</taxon>
        <taxon>Mucoromycota</taxon>
        <taxon>Glomeromycotina</taxon>
        <taxon>Glomeromycetes</taxon>
        <taxon>Glomerales</taxon>
        <taxon>Glomeraceae</taxon>
        <taxon>Funneliformis</taxon>
    </lineage>
</organism>
<dbReference type="EMBL" id="CAMKVN010000911">
    <property type="protein sequence ID" value="CAI2172219.1"/>
    <property type="molecule type" value="Genomic_DNA"/>
</dbReference>
<dbReference type="SUPFAM" id="SSF81301">
    <property type="entry name" value="Nucleotidyltransferase"/>
    <property type="match status" value="1"/>
</dbReference>
<dbReference type="OrthoDB" id="445712at2759"/>
<dbReference type="Pfam" id="PF07282">
    <property type="entry name" value="Cas12f1-like_TNB"/>
    <property type="match status" value="1"/>
</dbReference>
<dbReference type="GO" id="GO:0000049">
    <property type="term" value="F:tRNA binding"/>
    <property type="evidence" value="ECO:0007669"/>
    <property type="project" value="TreeGrafter"/>
</dbReference>
<dbReference type="Gene3D" id="3.30.460.10">
    <property type="entry name" value="Beta Polymerase, domain 2"/>
    <property type="match status" value="1"/>
</dbReference>
<keyword evidence="4" id="KW-0819">tRNA processing</keyword>
<dbReference type="InterPro" id="IPR002646">
    <property type="entry name" value="PolA_pol_head_dom"/>
</dbReference>
<dbReference type="InterPro" id="IPR010095">
    <property type="entry name" value="Cas12f1-like_TNB"/>
</dbReference>
<dbReference type="Proteomes" id="UP001153678">
    <property type="component" value="Unassembled WGS sequence"/>
</dbReference>
<accession>A0A9W4SKA6</accession>
<evidence type="ECO:0000256" key="2">
    <source>
        <dbReference type="ARBA" id="ARBA00007265"/>
    </source>
</evidence>
<dbReference type="PANTHER" id="PTHR46173">
    <property type="entry name" value="CCA TRNA NUCLEOTIDYLTRANSFERASE 1, MITOCHONDRIAL"/>
    <property type="match status" value="1"/>
</dbReference>
<keyword evidence="8" id="KW-0238">DNA-binding</keyword>
<evidence type="ECO:0000313" key="12">
    <source>
        <dbReference type="EMBL" id="CAI2172219.1"/>
    </source>
</evidence>
<dbReference type="GO" id="GO:0046872">
    <property type="term" value="F:metal ion binding"/>
    <property type="evidence" value="ECO:0007669"/>
    <property type="project" value="UniProtKB-KW"/>
</dbReference>
<feature type="domain" description="Poly A polymerase head" evidence="10">
    <location>
        <begin position="80"/>
        <end position="114"/>
    </location>
</feature>
<name>A0A9W4SKA6_9GLOM</name>
<dbReference type="Pfam" id="PF01743">
    <property type="entry name" value="PolyA_pol"/>
    <property type="match status" value="1"/>
</dbReference>
<evidence type="ECO:0000256" key="5">
    <source>
        <dbReference type="ARBA" id="ARBA00022695"/>
    </source>
</evidence>
<proteinExistence type="inferred from homology"/>
<comment type="similarity">
    <text evidence="2 9">Belongs to the tRNA nucleotidyltransferase/poly(A) polymerase family.</text>
</comment>
<keyword evidence="9" id="KW-0694">RNA-binding</keyword>